<accession>A0ABY2XGL3</accession>
<dbReference type="Gene3D" id="3.40.50.10610">
    <property type="entry name" value="ABC-type transport auxiliary lipoprotein component"/>
    <property type="match status" value="1"/>
</dbReference>
<evidence type="ECO:0000256" key="1">
    <source>
        <dbReference type="SAM" id="MobiDB-lite"/>
    </source>
</evidence>
<reference evidence="3 4" key="1">
    <citation type="submission" date="2019-05" db="EMBL/GenBank/DDBJ databases">
        <title>Genome of Alcanivorax gelatiniphagus, an oil degrading marine bacteria.</title>
        <authorList>
            <person name="Kwon K.K."/>
        </authorList>
    </citation>
    <scope>NUCLEOTIDE SEQUENCE [LARGE SCALE GENOMIC DNA]</scope>
    <source>
        <strain evidence="3 4">MEBiC 08158</strain>
    </source>
</reference>
<dbReference type="InterPro" id="IPR005534">
    <property type="entry name" value="Curli_assmbl/transp-comp_CsgG"/>
</dbReference>
<keyword evidence="4" id="KW-1185">Reference proteome</keyword>
<evidence type="ECO:0000313" key="3">
    <source>
        <dbReference type="EMBL" id="TMW10798.1"/>
    </source>
</evidence>
<dbReference type="Pfam" id="PF03783">
    <property type="entry name" value="CsgG"/>
    <property type="match status" value="1"/>
</dbReference>
<name>A0ABY2XGL3_9GAMM</name>
<dbReference type="RefSeq" id="WP_138773634.1">
    <property type="nucleotide sequence ID" value="NZ_JBHSSX010000019.1"/>
</dbReference>
<feature type="region of interest" description="Disordered" evidence="1">
    <location>
        <begin position="395"/>
        <end position="436"/>
    </location>
</feature>
<dbReference type="EMBL" id="VCQT01000045">
    <property type="protein sequence ID" value="TMW10798.1"/>
    <property type="molecule type" value="Genomic_DNA"/>
</dbReference>
<evidence type="ECO:0000256" key="2">
    <source>
        <dbReference type="SAM" id="SignalP"/>
    </source>
</evidence>
<feature type="chain" id="PRO_5046171259" evidence="2">
    <location>
        <begin position="28"/>
        <end position="436"/>
    </location>
</feature>
<evidence type="ECO:0000313" key="4">
    <source>
        <dbReference type="Proteomes" id="UP000739180"/>
    </source>
</evidence>
<sequence>MFKRFSLYRFCTLIVFLALALASPLQAAADTETVKARGYGQDPEQAVVNALVAAVRQAGGVTLAVDPAFRRQVSQWVVQRQGDVTTWTGTRTSVAEPQLPTLGSLSSYRVLDVAREGDALWRASVEAEILVHRAPGPDRSHLPAIVVAPFTTSDSRYSLGQTTLPAAEVRSRLQADLVEAFAQSGRFRVLDRAHLAAREAEQAIVRNGSAEPAELVRLGKAKGADLLLVGQIEAFDIGDQARTFYGASFQGYEPYVRVRYRLIDAAGGEILAAGLFDWQQSESSVRDLARRQNLDDRRHPERLADQVYPRIARALAGVATDTLYPVIVLKADGDRVYLSQGQGRLEKDEILSAYRPAETLKDPQTGMPIRLQSEALATLRVVEVRPDYAVARLTDGSQGLQAGDQVRPPASEEGALAQPAGQPDTPGSSEKPLSWD</sequence>
<dbReference type="Proteomes" id="UP000739180">
    <property type="component" value="Unassembled WGS sequence"/>
</dbReference>
<comment type="caution">
    <text evidence="3">The sequence shown here is derived from an EMBL/GenBank/DDBJ whole genome shotgun (WGS) entry which is preliminary data.</text>
</comment>
<protein>
    <submittedName>
        <fullName evidence="3">Penicillin-binding protein activator LpoB</fullName>
    </submittedName>
</protein>
<proteinExistence type="predicted"/>
<gene>
    <name evidence="3" type="ORF">FGS76_15910</name>
</gene>
<organism evidence="3 4">
    <name type="scientific">Alloalcanivorax gelatiniphagus</name>
    <dbReference type="NCBI Taxonomy" id="1194167"/>
    <lineage>
        <taxon>Bacteria</taxon>
        <taxon>Pseudomonadati</taxon>
        <taxon>Pseudomonadota</taxon>
        <taxon>Gammaproteobacteria</taxon>
        <taxon>Oceanospirillales</taxon>
        <taxon>Alcanivoracaceae</taxon>
        <taxon>Alloalcanivorax</taxon>
    </lineage>
</organism>
<keyword evidence="2" id="KW-0732">Signal</keyword>
<feature type="signal peptide" evidence="2">
    <location>
        <begin position="1"/>
        <end position="27"/>
    </location>
</feature>